<name>D7MMX4_ARALL</name>
<evidence type="ECO:0000313" key="4">
    <source>
        <dbReference type="Proteomes" id="UP000008694"/>
    </source>
</evidence>
<dbReference type="Pfam" id="PF08268">
    <property type="entry name" value="FBA_3"/>
    <property type="match status" value="1"/>
</dbReference>
<reference evidence="4" key="1">
    <citation type="journal article" date="2011" name="Nat. Genet.">
        <title>The Arabidopsis lyrata genome sequence and the basis of rapid genome size change.</title>
        <authorList>
            <person name="Hu T.T."/>
            <person name="Pattyn P."/>
            <person name="Bakker E.G."/>
            <person name="Cao J."/>
            <person name="Cheng J.-F."/>
            <person name="Clark R.M."/>
            <person name="Fahlgren N."/>
            <person name="Fawcett J.A."/>
            <person name="Grimwood J."/>
            <person name="Gundlach H."/>
            <person name="Haberer G."/>
            <person name="Hollister J.D."/>
            <person name="Ossowski S."/>
            <person name="Ottilar R.P."/>
            <person name="Salamov A.A."/>
            <person name="Schneeberger K."/>
            <person name="Spannagl M."/>
            <person name="Wang X."/>
            <person name="Yang L."/>
            <person name="Nasrallah M.E."/>
            <person name="Bergelson J."/>
            <person name="Carrington J.C."/>
            <person name="Gaut B.S."/>
            <person name="Schmutz J."/>
            <person name="Mayer K.F.X."/>
            <person name="Van de Peer Y."/>
            <person name="Grigoriev I.V."/>
            <person name="Nordborg M."/>
            <person name="Weigel D."/>
            <person name="Guo Y.-L."/>
        </authorList>
    </citation>
    <scope>NUCLEOTIDE SEQUENCE [LARGE SCALE GENOMIC DNA]</scope>
    <source>
        <strain evidence="4">cv. MN47</strain>
    </source>
</reference>
<feature type="region of interest" description="Disordered" evidence="1">
    <location>
        <begin position="1"/>
        <end position="21"/>
    </location>
</feature>
<evidence type="ECO:0000256" key="1">
    <source>
        <dbReference type="SAM" id="MobiDB-lite"/>
    </source>
</evidence>
<dbReference type="AlphaFoldDB" id="D7MMX4"/>
<evidence type="ECO:0000313" key="3">
    <source>
        <dbReference type="EMBL" id="EFH41081.1"/>
    </source>
</evidence>
<sequence length="360" mass="41639">MKRGRQEKKSSRSPKRQHYSKISDIEKSNGIHIPFDLITDILSRLPVKSLVKYDRWSNSCDGLFGYDPVEKQGGTLTYKAFGITLQKQGVLKGFTKHPEFYELVSEVSFDELSLVNYQGKLGCIRYTKASAEMWNMEDHIEKQEWSKIIIFKSLEDNNLPYNFKTLKCYGGQLTPLPLNWLRPCLQLILAEDLFFLRLVCTPHSDPTRDPDTRYDQRCCCFPSFRSRSSTAVGWGRIRTVDDSNHSGDHGDEPRWWIRASLKIREWSEIVAGPRWKTFIRRFNRDPRRGRDWDASEKFQYDPLSYSLNFDDDDEDEYVGLGGLRSFSTRFASVPVYSGKAPAISPTSLSALTPRNEIIES</sequence>
<evidence type="ECO:0000259" key="2">
    <source>
        <dbReference type="Pfam" id="PF08268"/>
    </source>
</evidence>
<organism evidence="4">
    <name type="scientific">Arabidopsis lyrata subsp. lyrata</name>
    <name type="common">Lyre-leaved rock-cress</name>
    <dbReference type="NCBI Taxonomy" id="81972"/>
    <lineage>
        <taxon>Eukaryota</taxon>
        <taxon>Viridiplantae</taxon>
        <taxon>Streptophyta</taxon>
        <taxon>Embryophyta</taxon>
        <taxon>Tracheophyta</taxon>
        <taxon>Spermatophyta</taxon>
        <taxon>Magnoliopsida</taxon>
        <taxon>eudicotyledons</taxon>
        <taxon>Gunneridae</taxon>
        <taxon>Pentapetalae</taxon>
        <taxon>rosids</taxon>
        <taxon>malvids</taxon>
        <taxon>Brassicales</taxon>
        <taxon>Brassicaceae</taxon>
        <taxon>Camelineae</taxon>
        <taxon>Arabidopsis</taxon>
    </lineage>
</organism>
<dbReference type="PANTHER" id="PTHR47076:SF2">
    <property type="entry name" value="(RAPE) HYPOTHETICAL PROTEIN"/>
    <property type="match status" value="1"/>
</dbReference>
<protein>
    <recommendedName>
        <fullName evidence="2">F-box associated beta-propeller type 3 domain-containing protein</fullName>
    </recommendedName>
</protein>
<accession>D7MMX4</accession>
<feature type="domain" description="F-box associated beta-propeller type 3" evidence="2">
    <location>
        <begin position="108"/>
        <end position="158"/>
    </location>
</feature>
<dbReference type="eggNOG" id="ENOG502S4NQ">
    <property type="taxonomic scope" value="Eukaryota"/>
</dbReference>
<dbReference type="Gramene" id="fgenesh2_kg.8__2285__AT5G62860.1">
    <property type="protein sequence ID" value="fgenesh2_kg.8__2285__AT5G62860.1"/>
    <property type="gene ID" value="fgenesh2_kg.8__2285__AT5G62860.1"/>
</dbReference>
<dbReference type="InterPro" id="IPR013187">
    <property type="entry name" value="F-box-assoc_dom_typ3"/>
</dbReference>
<dbReference type="PANTHER" id="PTHR47076">
    <property type="entry name" value="NHL DOMAIN PROTEIN"/>
    <property type="match status" value="1"/>
</dbReference>
<keyword evidence="4" id="KW-1185">Reference proteome</keyword>
<dbReference type="EMBL" id="GL348720">
    <property type="protein sequence ID" value="EFH41081.1"/>
    <property type="molecule type" value="Genomic_DNA"/>
</dbReference>
<dbReference type="HOGENOM" id="CLU_770193_0_0_1"/>
<proteinExistence type="predicted"/>
<gene>
    <name evidence="3" type="ORF">ARALYDRAFT_496469</name>
</gene>
<feature type="compositionally biased region" description="Basic residues" evidence="1">
    <location>
        <begin position="1"/>
        <end position="19"/>
    </location>
</feature>
<dbReference type="STRING" id="81972.D7MMX4"/>
<dbReference type="Proteomes" id="UP000008694">
    <property type="component" value="Unassembled WGS sequence"/>
</dbReference>